<dbReference type="SUPFAM" id="SSF53756">
    <property type="entry name" value="UDP-Glycosyltransferase/glycogen phosphorylase"/>
    <property type="match status" value="1"/>
</dbReference>
<dbReference type="Gene3D" id="3.40.50.11010">
    <property type="match status" value="1"/>
</dbReference>
<keyword evidence="2" id="KW-1185">Reference proteome</keyword>
<evidence type="ECO:0000313" key="1">
    <source>
        <dbReference type="EMBL" id="MFD2672021.1"/>
    </source>
</evidence>
<protein>
    <recommendedName>
        <fullName evidence="3">Glycosyltransferase</fullName>
    </recommendedName>
</protein>
<evidence type="ECO:0000313" key="2">
    <source>
        <dbReference type="Proteomes" id="UP001597497"/>
    </source>
</evidence>
<comment type="caution">
    <text evidence="1">The sequence shown here is derived from an EMBL/GenBank/DDBJ whole genome shotgun (WGS) entry which is preliminary data.</text>
</comment>
<evidence type="ECO:0008006" key="3">
    <source>
        <dbReference type="Google" id="ProtNLM"/>
    </source>
</evidence>
<sequence length="378" mass="44671">MNIVYFAPIRWDFLKQRPQHIAEELSQYYKVCFVEPSISIINSLVYKNDDYKPRDFNISENLRVLRPSGKFRLPKIFELVDFVGFNLIYEKIYLKEIMEQADLIWLGSPIFYSLIEKTKKSIIYDKMDEHGKLVENYLMKQLIEKNEKKLLKRADLILASSRYLYEQIQLIEESVELVRNGLDQSICMIDPNAANNRLSHEIKKIKENDKNLIFGYVGTIDHWFDFSVIKQIVNHDDRNKVVIVGHNKLPVLNHPNVFYFDAVPKDELGLIIKEFDFGLYPFKQGDLLDTIDPVKIYDYLSFNKAVIAVSSTETSRFEGKVNLYTNDKELNDILKKSRETRYHYPFTESETKCFINENSWSNRTSIIIDYMKKHRILN</sequence>
<proteinExistence type="predicted"/>
<accession>A0ABW5RBD9</accession>
<gene>
    <name evidence="1" type="ORF">ACFSUC_10430</name>
</gene>
<dbReference type="EMBL" id="JBHUMM010000023">
    <property type="protein sequence ID" value="MFD2672021.1"/>
    <property type="molecule type" value="Genomic_DNA"/>
</dbReference>
<reference evidence="2" key="1">
    <citation type="journal article" date="2019" name="Int. J. Syst. Evol. Microbiol.">
        <title>The Global Catalogue of Microorganisms (GCM) 10K type strain sequencing project: providing services to taxonomists for standard genome sequencing and annotation.</title>
        <authorList>
            <consortium name="The Broad Institute Genomics Platform"/>
            <consortium name="The Broad Institute Genome Sequencing Center for Infectious Disease"/>
            <person name="Wu L."/>
            <person name="Ma J."/>
        </authorList>
    </citation>
    <scope>NUCLEOTIDE SEQUENCE [LARGE SCALE GENOMIC DNA]</scope>
    <source>
        <strain evidence="2">KCTC 33676</strain>
    </source>
</reference>
<dbReference type="Proteomes" id="UP001597497">
    <property type="component" value="Unassembled WGS sequence"/>
</dbReference>
<dbReference type="RefSeq" id="WP_379929506.1">
    <property type="nucleotide sequence ID" value="NZ_JBHUMM010000023.1"/>
</dbReference>
<organism evidence="1 2">
    <name type="scientific">Marinicrinis sediminis</name>
    <dbReference type="NCBI Taxonomy" id="1652465"/>
    <lineage>
        <taxon>Bacteria</taxon>
        <taxon>Bacillati</taxon>
        <taxon>Bacillota</taxon>
        <taxon>Bacilli</taxon>
        <taxon>Bacillales</taxon>
        <taxon>Paenibacillaceae</taxon>
    </lineage>
</organism>
<dbReference type="Gene3D" id="3.40.50.2000">
    <property type="entry name" value="Glycogen Phosphorylase B"/>
    <property type="match status" value="1"/>
</dbReference>
<name>A0ABW5RBD9_9BACL</name>